<protein>
    <submittedName>
        <fullName evidence="1">Uncharacterized protein</fullName>
    </submittedName>
</protein>
<comment type="caution">
    <text evidence="1">The sequence shown here is derived from an EMBL/GenBank/DDBJ whole genome shotgun (WGS) entry which is preliminary data.</text>
</comment>
<dbReference type="AlphaFoldDB" id="A0A4C1WKC4"/>
<evidence type="ECO:0000313" key="1">
    <source>
        <dbReference type="EMBL" id="GBP50565.1"/>
    </source>
</evidence>
<evidence type="ECO:0000313" key="2">
    <source>
        <dbReference type="Proteomes" id="UP000299102"/>
    </source>
</evidence>
<name>A0A4C1WKC4_EUMVA</name>
<reference evidence="1 2" key="1">
    <citation type="journal article" date="2019" name="Commun. Biol.">
        <title>The bagworm genome reveals a unique fibroin gene that provides high tensile strength.</title>
        <authorList>
            <person name="Kono N."/>
            <person name="Nakamura H."/>
            <person name="Ohtoshi R."/>
            <person name="Tomita M."/>
            <person name="Numata K."/>
            <person name="Arakawa K."/>
        </authorList>
    </citation>
    <scope>NUCLEOTIDE SEQUENCE [LARGE SCALE GENOMIC DNA]</scope>
</reference>
<sequence length="66" mass="7158">MFRWALNLRTLNPHHCESECHEAGNPCTCGVTSLPTSSQAPFKPPFPVTLSAGVGVHPPGLFNIWT</sequence>
<proteinExistence type="predicted"/>
<organism evidence="1 2">
    <name type="scientific">Eumeta variegata</name>
    <name type="common">Bagworm moth</name>
    <name type="synonym">Eumeta japonica</name>
    <dbReference type="NCBI Taxonomy" id="151549"/>
    <lineage>
        <taxon>Eukaryota</taxon>
        <taxon>Metazoa</taxon>
        <taxon>Ecdysozoa</taxon>
        <taxon>Arthropoda</taxon>
        <taxon>Hexapoda</taxon>
        <taxon>Insecta</taxon>
        <taxon>Pterygota</taxon>
        <taxon>Neoptera</taxon>
        <taxon>Endopterygota</taxon>
        <taxon>Lepidoptera</taxon>
        <taxon>Glossata</taxon>
        <taxon>Ditrysia</taxon>
        <taxon>Tineoidea</taxon>
        <taxon>Psychidae</taxon>
        <taxon>Oiketicinae</taxon>
        <taxon>Eumeta</taxon>
    </lineage>
</organism>
<gene>
    <name evidence="1" type="ORF">EVAR_29324_1</name>
</gene>
<keyword evidence="2" id="KW-1185">Reference proteome</keyword>
<dbReference type="EMBL" id="BGZK01000568">
    <property type="protein sequence ID" value="GBP50565.1"/>
    <property type="molecule type" value="Genomic_DNA"/>
</dbReference>
<dbReference type="Proteomes" id="UP000299102">
    <property type="component" value="Unassembled WGS sequence"/>
</dbReference>
<accession>A0A4C1WKC4</accession>